<dbReference type="KEGG" id="scac:106096321"/>
<evidence type="ECO:0000256" key="2">
    <source>
        <dbReference type="ARBA" id="ARBA00022622"/>
    </source>
</evidence>
<dbReference type="STRING" id="35570.A0A1I8PJM0"/>
<dbReference type="PANTHER" id="PTHR33562">
    <property type="entry name" value="ATILLA, ISOFORM B-RELATED-RELATED"/>
    <property type="match status" value="1"/>
</dbReference>
<protein>
    <submittedName>
        <fullName evidence="10">Uncharacterized protein</fullName>
    </submittedName>
</protein>
<keyword evidence="8" id="KW-0449">Lipoprotein</keyword>
<dbReference type="PANTHER" id="PTHR33562:SF18">
    <property type="entry name" value="BOUDIN-RELATED"/>
    <property type="match status" value="1"/>
</dbReference>
<evidence type="ECO:0000256" key="7">
    <source>
        <dbReference type="ARBA" id="ARBA00023180"/>
    </source>
</evidence>
<evidence type="ECO:0000313" key="10">
    <source>
        <dbReference type="EnsemblMetazoa" id="SCAU008643-PA"/>
    </source>
</evidence>
<keyword evidence="7" id="KW-0325">Glycoprotein</keyword>
<organism evidence="10 11">
    <name type="scientific">Stomoxys calcitrans</name>
    <name type="common">Stable fly</name>
    <name type="synonym">Conops calcitrans</name>
    <dbReference type="NCBI Taxonomy" id="35570"/>
    <lineage>
        <taxon>Eukaryota</taxon>
        <taxon>Metazoa</taxon>
        <taxon>Ecdysozoa</taxon>
        <taxon>Arthropoda</taxon>
        <taxon>Hexapoda</taxon>
        <taxon>Insecta</taxon>
        <taxon>Pterygota</taxon>
        <taxon>Neoptera</taxon>
        <taxon>Endopterygota</taxon>
        <taxon>Diptera</taxon>
        <taxon>Brachycera</taxon>
        <taxon>Muscomorpha</taxon>
        <taxon>Muscoidea</taxon>
        <taxon>Muscidae</taxon>
        <taxon>Stomoxys</taxon>
    </lineage>
</organism>
<dbReference type="Proteomes" id="UP000095300">
    <property type="component" value="Unassembled WGS sequence"/>
</dbReference>
<keyword evidence="4 9" id="KW-0732">Signal</keyword>
<dbReference type="GO" id="GO:0030431">
    <property type="term" value="P:sleep"/>
    <property type="evidence" value="ECO:0007669"/>
    <property type="project" value="InterPro"/>
</dbReference>
<gene>
    <name evidence="10" type="primary">106096321</name>
</gene>
<accession>A0A1I8PJM0</accession>
<dbReference type="EnsemblMetazoa" id="SCAU008643-RA">
    <property type="protein sequence ID" value="SCAU008643-PA"/>
    <property type="gene ID" value="SCAU008643"/>
</dbReference>
<comment type="subcellular location">
    <subcellularLocation>
        <location evidence="1">Membrane</location>
        <topology evidence="1">Lipid-anchor</topology>
        <topology evidence="1">GPI-anchor</topology>
    </subcellularLocation>
</comment>
<keyword evidence="6" id="KW-0472">Membrane</keyword>
<dbReference type="GO" id="GO:0032222">
    <property type="term" value="P:regulation of synaptic transmission, cholinergic"/>
    <property type="evidence" value="ECO:0007669"/>
    <property type="project" value="InterPro"/>
</dbReference>
<evidence type="ECO:0000256" key="3">
    <source>
        <dbReference type="ARBA" id="ARBA00022692"/>
    </source>
</evidence>
<evidence type="ECO:0000256" key="1">
    <source>
        <dbReference type="ARBA" id="ARBA00004589"/>
    </source>
</evidence>
<evidence type="ECO:0000256" key="8">
    <source>
        <dbReference type="ARBA" id="ARBA00023288"/>
    </source>
</evidence>
<dbReference type="AlphaFoldDB" id="A0A1I8PJM0"/>
<evidence type="ECO:0000256" key="5">
    <source>
        <dbReference type="ARBA" id="ARBA00022989"/>
    </source>
</evidence>
<evidence type="ECO:0000256" key="6">
    <source>
        <dbReference type="ARBA" id="ARBA00023136"/>
    </source>
</evidence>
<keyword evidence="2" id="KW-0336">GPI-anchor</keyword>
<evidence type="ECO:0000256" key="9">
    <source>
        <dbReference type="SAM" id="SignalP"/>
    </source>
</evidence>
<proteinExistence type="predicted"/>
<dbReference type="Pfam" id="PF17064">
    <property type="entry name" value="QVR"/>
    <property type="match status" value="1"/>
</dbReference>
<keyword evidence="11" id="KW-1185">Reference proteome</keyword>
<dbReference type="InterPro" id="IPR031424">
    <property type="entry name" value="QVR-like"/>
</dbReference>
<dbReference type="OrthoDB" id="6723514at2759"/>
<feature type="signal peptide" evidence="9">
    <location>
        <begin position="1"/>
        <end position="22"/>
    </location>
</feature>
<reference evidence="10" key="1">
    <citation type="submission" date="2020-05" db="UniProtKB">
        <authorList>
            <consortium name="EnsemblMetazoa"/>
        </authorList>
    </citation>
    <scope>IDENTIFICATION</scope>
    <source>
        <strain evidence="10">USDA</strain>
    </source>
</reference>
<name>A0A1I8PJM0_STOCA</name>
<evidence type="ECO:0000256" key="4">
    <source>
        <dbReference type="ARBA" id="ARBA00022729"/>
    </source>
</evidence>
<dbReference type="GO" id="GO:0098552">
    <property type="term" value="C:side of membrane"/>
    <property type="evidence" value="ECO:0007669"/>
    <property type="project" value="UniProtKB-KW"/>
</dbReference>
<evidence type="ECO:0000313" key="11">
    <source>
        <dbReference type="Proteomes" id="UP000095300"/>
    </source>
</evidence>
<dbReference type="VEuPathDB" id="VectorBase:SCAU008643"/>
<sequence>MFKMHVIFSSVLISSLFISVSAIKCYNCESSHATECGYVFDSEEGFEVNCDRRPPPRYMLNSTDNLNATACIKKVYKEHSVTKYIRSCYYGDVNDTDTGCLMDPSLMDVQDVECFVCADDFCNTAAWNGPQKGWSSLCTLLMFVLMAKILNMKNF</sequence>
<keyword evidence="3" id="KW-0812">Transmembrane</keyword>
<dbReference type="InterPro" id="IPR050975">
    <property type="entry name" value="Sleep_regulator"/>
</dbReference>
<feature type="chain" id="PRO_5009326882" evidence="9">
    <location>
        <begin position="23"/>
        <end position="155"/>
    </location>
</feature>
<keyword evidence="5" id="KW-1133">Transmembrane helix</keyword>